<organism evidence="1 2">
    <name type="scientific">Sinorhizobium psoraleae</name>
    <dbReference type="NCBI Taxonomy" id="520838"/>
    <lineage>
        <taxon>Bacteria</taxon>
        <taxon>Pseudomonadati</taxon>
        <taxon>Pseudomonadota</taxon>
        <taxon>Alphaproteobacteria</taxon>
        <taxon>Hyphomicrobiales</taxon>
        <taxon>Rhizobiaceae</taxon>
        <taxon>Sinorhizobium/Ensifer group</taxon>
        <taxon>Sinorhizobium</taxon>
    </lineage>
</organism>
<comment type="caution">
    <text evidence="1">The sequence shown here is derived from an EMBL/GenBank/DDBJ whole genome shotgun (WGS) entry which is preliminary data.</text>
</comment>
<accession>A0ABT4KMB4</accession>
<dbReference type="Proteomes" id="UP001079430">
    <property type="component" value="Unassembled WGS sequence"/>
</dbReference>
<evidence type="ECO:0000313" key="1">
    <source>
        <dbReference type="EMBL" id="MCZ4092994.1"/>
    </source>
</evidence>
<dbReference type="RefSeq" id="WP_269284075.1">
    <property type="nucleotide sequence ID" value="NZ_JAPVOI010000004.1"/>
</dbReference>
<proteinExistence type="predicted"/>
<evidence type="ECO:0000313" key="2">
    <source>
        <dbReference type="Proteomes" id="UP001079430"/>
    </source>
</evidence>
<reference evidence="1" key="1">
    <citation type="submission" date="2022-10" db="EMBL/GenBank/DDBJ databases">
        <title>Whole genome sequencing of three plant growth promoting bacteria isolated from Vachellia tortilis subsp. raddiana in Morocco.</title>
        <authorList>
            <person name="Hnini M."/>
            <person name="Zouagui R."/>
            <person name="Zouagui H."/>
            <person name="Chemao Elfihri M.-W."/>
            <person name="Ibrahimi A."/>
            <person name="Sbabou L."/>
            <person name="Aurag J."/>
        </authorList>
    </citation>
    <scope>NUCLEOTIDE SEQUENCE</scope>
    <source>
        <strain evidence="1">LMR678</strain>
    </source>
</reference>
<dbReference type="EMBL" id="JAPVOI010000004">
    <property type="protein sequence ID" value="MCZ4092994.1"/>
    <property type="molecule type" value="Genomic_DNA"/>
</dbReference>
<gene>
    <name evidence="1" type="ORF">O3W52_23870</name>
</gene>
<keyword evidence="2" id="KW-1185">Reference proteome</keyword>
<sequence>MNAGPAAFPDRETTAARFSSFGETDQAFVKLLMESSEQDENLIEGLHRHLDLASQTRFLNSLKLEKLGEWLGNEAHARLQMRLMEAARSSQHPAYQAFRTGLTRSGGLQRAFKA</sequence>
<protein>
    <submittedName>
        <fullName evidence="1">Uncharacterized protein</fullName>
    </submittedName>
</protein>
<name>A0ABT4KMB4_9HYPH</name>